<evidence type="ECO:0000313" key="3">
    <source>
        <dbReference type="Proteomes" id="UP001054837"/>
    </source>
</evidence>
<dbReference type="Proteomes" id="UP001054837">
    <property type="component" value="Unassembled WGS sequence"/>
</dbReference>
<comment type="caution">
    <text evidence="2">The sequence shown here is derived from an EMBL/GenBank/DDBJ whole genome shotgun (WGS) entry which is preliminary data.</text>
</comment>
<evidence type="ECO:0000313" key="2">
    <source>
        <dbReference type="EMBL" id="GIY27594.1"/>
    </source>
</evidence>
<reference evidence="2 3" key="1">
    <citation type="submission" date="2021-06" db="EMBL/GenBank/DDBJ databases">
        <title>Caerostris darwini draft genome.</title>
        <authorList>
            <person name="Kono N."/>
            <person name="Arakawa K."/>
        </authorList>
    </citation>
    <scope>NUCLEOTIDE SEQUENCE [LARGE SCALE GENOMIC DNA]</scope>
</reference>
<evidence type="ECO:0000256" key="1">
    <source>
        <dbReference type="SAM" id="MobiDB-lite"/>
    </source>
</evidence>
<accession>A0AAV4S3T4</accession>
<dbReference type="EMBL" id="BPLQ01007064">
    <property type="protein sequence ID" value="GIY27594.1"/>
    <property type="molecule type" value="Genomic_DNA"/>
</dbReference>
<protein>
    <submittedName>
        <fullName evidence="2">Uncharacterized protein</fullName>
    </submittedName>
</protein>
<sequence length="139" mass="15596">MRIQFLSKRENGSFVNQRDLKKDHLIGKNSLLANASPAIPRSNPTCCVHPIWRDPRGGRQRRKQKSSQPASGTDQCIDRSEQAASLPDGLTLSNTPSPDPPSAPHPPRSFLIGKQRAFLPRVQKDRLMKKIGNFSRSRF</sequence>
<name>A0AAV4S3T4_9ARAC</name>
<gene>
    <name evidence="2" type="ORF">CDAR_497561</name>
</gene>
<organism evidence="2 3">
    <name type="scientific">Caerostris darwini</name>
    <dbReference type="NCBI Taxonomy" id="1538125"/>
    <lineage>
        <taxon>Eukaryota</taxon>
        <taxon>Metazoa</taxon>
        <taxon>Ecdysozoa</taxon>
        <taxon>Arthropoda</taxon>
        <taxon>Chelicerata</taxon>
        <taxon>Arachnida</taxon>
        <taxon>Araneae</taxon>
        <taxon>Araneomorphae</taxon>
        <taxon>Entelegynae</taxon>
        <taxon>Araneoidea</taxon>
        <taxon>Araneidae</taxon>
        <taxon>Caerostris</taxon>
    </lineage>
</organism>
<keyword evidence="3" id="KW-1185">Reference proteome</keyword>
<proteinExistence type="predicted"/>
<feature type="compositionally biased region" description="Pro residues" evidence="1">
    <location>
        <begin position="97"/>
        <end position="107"/>
    </location>
</feature>
<feature type="region of interest" description="Disordered" evidence="1">
    <location>
        <begin position="35"/>
        <end position="114"/>
    </location>
</feature>
<dbReference type="AlphaFoldDB" id="A0AAV4S3T4"/>